<dbReference type="Proteomes" id="UP000694892">
    <property type="component" value="Chromosome 2L"/>
</dbReference>
<protein>
    <submittedName>
        <fullName evidence="2">Uncharacterized protein</fullName>
    </submittedName>
</protein>
<evidence type="ECO:0000256" key="1">
    <source>
        <dbReference type="SAM" id="MobiDB-lite"/>
    </source>
</evidence>
<evidence type="ECO:0000313" key="2">
    <source>
        <dbReference type="EMBL" id="OCT94077.1"/>
    </source>
</evidence>
<dbReference type="EMBL" id="CM004468">
    <property type="protein sequence ID" value="OCT94077.1"/>
    <property type="molecule type" value="Genomic_DNA"/>
</dbReference>
<dbReference type="AlphaFoldDB" id="A0A974DNZ0"/>
<sequence>MSPDTHLSSTIPKYSSDDEEEWDLRAHLRSLPNKGTTNPEIEEAHKADIPEMRTDIQNIGTQIAELEQTEATTVDMVTQLRNMGQKQTSQLQDLCLHVEDLENRQRCNNIRRSGLPEAPDKEDLKETMKLIFNTLLDRPPTEAVTLDRVHRTLIS</sequence>
<evidence type="ECO:0000313" key="3">
    <source>
        <dbReference type="Proteomes" id="UP000694892"/>
    </source>
</evidence>
<feature type="compositionally biased region" description="Polar residues" evidence="1">
    <location>
        <begin position="1"/>
        <end position="13"/>
    </location>
</feature>
<name>A0A974DNZ0_XENLA</name>
<reference evidence="3" key="1">
    <citation type="journal article" date="2016" name="Nature">
        <title>Genome evolution in the allotetraploid frog Xenopus laevis.</title>
        <authorList>
            <person name="Session A.M."/>
            <person name="Uno Y."/>
            <person name="Kwon T."/>
            <person name="Chapman J.A."/>
            <person name="Toyoda A."/>
            <person name="Takahashi S."/>
            <person name="Fukui A."/>
            <person name="Hikosaka A."/>
            <person name="Suzuki A."/>
            <person name="Kondo M."/>
            <person name="van Heeringen S.J."/>
            <person name="Quigley I."/>
            <person name="Heinz S."/>
            <person name="Ogino H."/>
            <person name="Ochi H."/>
            <person name="Hellsten U."/>
            <person name="Lyons J.B."/>
            <person name="Simakov O."/>
            <person name="Putnam N."/>
            <person name="Stites J."/>
            <person name="Kuroki Y."/>
            <person name="Tanaka T."/>
            <person name="Michiue T."/>
            <person name="Watanabe M."/>
            <person name="Bogdanovic O."/>
            <person name="Lister R."/>
            <person name="Georgiou G."/>
            <person name="Paranjpe S.S."/>
            <person name="van Kruijsbergen I."/>
            <person name="Shu S."/>
            <person name="Carlson J."/>
            <person name="Kinoshita T."/>
            <person name="Ohta Y."/>
            <person name="Mawaribuchi S."/>
            <person name="Jenkins J."/>
            <person name="Grimwood J."/>
            <person name="Schmutz J."/>
            <person name="Mitros T."/>
            <person name="Mozaffari S.V."/>
            <person name="Suzuki Y."/>
            <person name="Haramoto Y."/>
            <person name="Yamamoto T.S."/>
            <person name="Takagi C."/>
            <person name="Heald R."/>
            <person name="Miller K."/>
            <person name="Haudenschild C."/>
            <person name="Kitzman J."/>
            <person name="Nakayama T."/>
            <person name="Izutsu Y."/>
            <person name="Robert J."/>
            <person name="Fortriede J."/>
            <person name="Burns K."/>
            <person name="Lotay V."/>
            <person name="Karimi K."/>
            <person name="Yasuoka Y."/>
            <person name="Dichmann D.S."/>
            <person name="Flajnik M.F."/>
            <person name="Houston D.W."/>
            <person name="Shendure J."/>
            <person name="DuPasquier L."/>
            <person name="Vize P.D."/>
            <person name="Zorn A.M."/>
            <person name="Ito M."/>
            <person name="Marcotte E.M."/>
            <person name="Wallingford J.B."/>
            <person name="Ito Y."/>
            <person name="Asashima M."/>
            <person name="Ueno N."/>
            <person name="Matsuda Y."/>
            <person name="Veenstra G.J."/>
            <person name="Fujiyama A."/>
            <person name="Harland R.M."/>
            <person name="Taira M."/>
            <person name="Rokhsar D.S."/>
        </authorList>
    </citation>
    <scope>NUCLEOTIDE SEQUENCE [LARGE SCALE GENOMIC DNA]</scope>
    <source>
        <strain evidence="3">J</strain>
    </source>
</reference>
<organism evidence="2 3">
    <name type="scientific">Xenopus laevis</name>
    <name type="common">African clawed frog</name>
    <dbReference type="NCBI Taxonomy" id="8355"/>
    <lineage>
        <taxon>Eukaryota</taxon>
        <taxon>Metazoa</taxon>
        <taxon>Chordata</taxon>
        <taxon>Craniata</taxon>
        <taxon>Vertebrata</taxon>
        <taxon>Euteleostomi</taxon>
        <taxon>Amphibia</taxon>
        <taxon>Batrachia</taxon>
        <taxon>Anura</taxon>
        <taxon>Pipoidea</taxon>
        <taxon>Pipidae</taxon>
        <taxon>Xenopodinae</taxon>
        <taxon>Xenopus</taxon>
        <taxon>Xenopus</taxon>
    </lineage>
</organism>
<proteinExistence type="predicted"/>
<accession>A0A974DNZ0</accession>
<gene>
    <name evidence="2" type="ORF">XELAEV_18011741mg</name>
</gene>
<feature type="region of interest" description="Disordered" evidence="1">
    <location>
        <begin position="1"/>
        <end position="20"/>
    </location>
</feature>